<dbReference type="InterPro" id="IPR036322">
    <property type="entry name" value="WD40_repeat_dom_sf"/>
</dbReference>
<feature type="chain" id="PRO_5046419135" evidence="1">
    <location>
        <begin position="33"/>
        <end position="113"/>
    </location>
</feature>
<evidence type="ECO:0000313" key="3">
    <source>
        <dbReference type="Proteomes" id="UP001642487"/>
    </source>
</evidence>
<keyword evidence="1" id="KW-0732">Signal</keyword>
<organism evidence="2 3">
    <name type="scientific">Citrullus colocynthis</name>
    <name type="common">colocynth</name>
    <dbReference type="NCBI Taxonomy" id="252529"/>
    <lineage>
        <taxon>Eukaryota</taxon>
        <taxon>Viridiplantae</taxon>
        <taxon>Streptophyta</taxon>
        <taxon>Embryophyta</taxon>
        <taxon>Tracheophyta</taxon>
        <taxon>Spermatophyta</taxon>
        <taxon>Magnoliopsida</taxon>
        <taxon>eudicotyledons</taxon>
        <taxon>Gunneridae</taxon>
        <taxon>Pentapetalae</taxon>
        <taxon>rosids</taxon>
        <taxon>fabids</taxon>
        <taxon>Cucurbitales</taxon>
        <taxon>Cucurbitaceae</taxon>
        <taxon>Benincaseae</taxon>
        <taxon>Citrullus</taxon>
    </lineage>
</organism>
<dbReference type="InterPro" id="IPR044616">
    <property type="entry name" value="RUP1/2"/>
</dbReference>
<dbReference type="EMBL" id="OZ021741">
    <property type="protein sequence ID" value="CAK9326865.1"/>
    <property type="molecule type" value="Genomic_DNA"/>
</dbReference>
<dbReference type="SUPFAM" id="SSF50978">
    <property type="entry name" value="WD40 repeat-like"/>
    <property type="match status" value="1"/>
</dbReference>
<reference evidence="2 3" key="1">
    <citation type="submission" date="2024-03" db="EMBL/GenBank/DDBJ databases">
        <authorList>
            <person name="Gkanogiannis A."/>
            <person name="Becerra Lopez-Lavalle L."/>
        </authorList>
    </citation>
    <scope>NUCLEOTIDE SEQUENCE [LARGE SCALE GENOMIC DNA]</scope>
</reference>
<gene>
    <name evidence="2" type="ORF">CITCOLO1_LOCUS19227</name>
</gene>
<sequence length="113" mass="12744">MGTGQKTTRCKYGTHAATVGTAWLWCSQVVLSQLCSVEFNPYDGKLVAVGCANQKAYRDDQYKMGEPIVVSEGHEKTVMYVKFMDRRTMVSTRTKGGTIVSTRRKRKMVEKHC</sequence>
<dbReference type="InterPro" id="IPR015943">
    <property type="entry name" value="WD40/YVTN_repeat-like_dom_sf"/>
</dbReference>
<accession>A0ABP0Z265</accession>
<keyword evidence="3" id="KW-1185">Reference proteome</keyword>
<protein>
    <submittedName>
        <fullName evidence="2">Uncharacterized protein</fullName>
    </submittedName>
</protein>
<evidence type="ECO:0000313" key="2">
    <source>
        <dbReference type="EMBL" id="CAK9326865.1"/>
    </source>
</evidence>
<dbReference type="PANTHER" id="PTHR45389:SF1">
    <property type="entry name" value="WD REPEAT-CONTAINING PROTEIN RUP1"/>
    <property type="match status" value="1"/>
</dbReference>
<evidence type="ECO:0000256" key="1">
    <source>
        <dbReference type="SAM" id="SignalP"/>
    </source>
</evidence>
<proteinExistence type="predicted"/>
<dbReference type="Gene3D" id="2.130.10.10">
    <property type="entry name" value="YVTN repeat-like/Quinoprotein amine dehydrogenase"/>
    <property type="match status" value="1"/>
</dbReference>
<feature type="signal peptide" evidence="1">
    <location>
        <begin position="1"/>
        <end position="32"/>
    </location>
</feature>
<dbReference type="PANTHER" id="PTHR45389">
    <property type="entry name" value="WD REPEAT-CONTAINING PROTEIN RUP1"/>
    <property type="match status" value="1"/>
</dbReference>
<name>A0ABP0Z265_9ROSI</name>
<dbReference type="Proteomes" id="UP001642487">
    <property type="component" value="Chromosome 7"/>
</dbReference>